<protein>
    <recommendedName>
        <fullName evidence="4">M23ase beta-sheet core domain-containing protein</fullName>
    </recommendedName>
</protein>
<dbReference type="Proteomes" id="UP000005845">
    <property type="component" value="Unassembled WGS sequence"/>
</dbReference>
<dbReference type="SUPFAM" id="SSF51261">
    <property type="entry name" value="Duplicated hybrid motif"/>
    <property type="match status" value="1"/>
</dbReference>
<evidence type="ECO:0000313" key="6">
    <source>
        <dbReference type="Proteomes" id="UP000005845"/>
    </source>
</evidence>
<feature type="domain" description="M23ase beta-sheet core" evidence="4">
    <location>
        <begin position="84"/>
        <end position="172"/>
    </location>
</feature>
<dbReference type="AlphaFoldDB" id="H5TZ90"/>
<dbReference type="InterPro" id="IPR050570">
    <property type="entry name" value="Cell_wall_metabolism_enzyme"/>
</dbReference>
<feature type="region of interest" description="Disordered" evidence="2">
    <location>
        <begin position="1"/>
        <end position="22"/>
    </location>
</feature>
<evidence type="ECO:0000256" key="1">
    <source>
        <dbReference type="ARBA" id="ARBA00022729"/>
    </source>
</evidence>
<evidence type="ECO:0000256" key="2">
    <source>
        <dbReference type="SAM" id="MobiDB-lite"/>
    </source>
</evidence>
<keyword evidence="6" id="KW-1185">Reference proteome</keyword>
<dbReference type="PANTHER" id="PTHR21666">
    <property type="entry name" value="PEPTIDASE-RELATED"/>
    <property type="match status" value="1"/>
</dbReference>
<gene>
    <name evidence="5" type="ORF">GOSPT_051_00500</name>
</gene>
<dbReference type="Gene3D" id="2.70.70.10">
    <property type="entry name" value="Glucose Permease (Domain IIA)"/>
    <property type="match status" value="1"/>
</dbReference>
<evidence type="ECO:0000259" key="4">
    <source>
        <dbReference type="Pfam" id="PF01551"/>
    </source>
</evidence>
<keyword evidence="1" id="KW-0732">Signal</keyword>
<dbReference type="PANTHER" id="PTHR21666:SF289">
    <property type="entry name" value="L-ALA--D-GLU ENDOPEPTIDASE"/>
    <property type="match status" value="1"/>
</dbReference>
<feature type="transmembrane region" description="Helical" evidence="3">
    <location>
        <begin position="32"/>
        <end position="53"/>
    </location>
</feature>
<dbReference type="InterPro" id="IPR016047">
    <property type="entry name" value="M23ase_b-sheet_dom"/>
</dbReference>
<keyword evidence="3" id="KW-1133">Transmembrane helix</keyword>
<sequence>MDTHRVDTTTDDEPTNSHSDDLTGRLPIVRRLLVVLTDIALTSALLLGVPSLAAARPPTYTAPLAPKPTVVTGFDEPDQRWHAGHRGVDLAVVEGTPVLAAGDGVVRFAGEVGGKSTVSIQHADGLITTYEPVRPTVRRGDRVSRGASIGTALGGHPGCPTTACVHWGARRGAGRSADYVDPLGLLGAVRVRLKPLDG</sequence>
<dbReference type="GO" id="GO:0004222">
    <property type="term" value="F:metalloendopeptidase activity"/>
    <property type="evidence" value="ECO:0007669"/>
    <property type="project" value="TreeGrafter"/>
</dbReference>
<keyword evidence="3" id="KW-0812">Transmembrane</keyword>
<reference evidence="5 6" key="1">
    <citation type="submission" date="2012-02" db="EMBL/GenBank/DDBJ databases">
        <title>Whole genome shotgun sequence of Gordonia sputi NBRC 100414.</title>
        <authorList>
            <person name="Yoshida I."/>
            <person name="Hosoyama A."/>
            <person name="Tsuchikane K."/>
            <person name="Katsumata H."/>
            <person name="Yamazaki S."/>
            <person name="Fujita N."/>
        </authorList>
    </citation>
    <scope>NUCLEOTIDE SEQUENCE [LARGE SCALE GENOMIC DNA]</scope>
    <source>
        <strain evidence="5 6">NBRC 100414</strain>
    </source>
</reference>
<dbReference type="RefSeq" id="WP_005204979.1">
    <property type="nucleotide sequence ID" value="NZ_BAFC01000051.1"/>
</dbReference>
<proteinExistence type="predicted"/>
<dbReference type="CDD" id="cd12797">
    <property type="entry name" value="M23_peptidase"/>
    <property type="match status" value="1"/>
</dbReference>
<dbReference type="EMBL" id="BAFC01000051">
    <property type="protein sequence ID" value="GAB38798.1"/>
    <property type="molecule type" value="Genomic_DNA"/>
</dbReference>
<name>H5TZ90_9ACTN</name>
<keyword evidence="3" id="KW-0472">Membrane</keyword>
<evidence type="ECO:0000313" key="5">
    <source>
        <dbReference type="EMBL" id="GAB38798.1"/>
    </source>
</evidence>
<dbReference type="InterPro" id="IPR011055">
    <property type="entry name" value="Dup_hybrid_motif"/>
</dbReference>
<comment type="caution">
    <text evidence="5">The sequence shown here is derived from an EMBL/GenBank/DDBJ whole genome shotgun (WGS) entry which is preliminary data.</text>
</comment>
<accession>H5TZ90</accession>
<organism evidence="5 6">
    <name type="scientific">Gordonia sputi NBRC 100414</name>
    <dbReference type="NCBI Taxonomy" id="1089453"/>
    <lineage>
        <taxon>Bacteria</taxon>
        <taxon>Bacillati</taxon>
        <taxon>Actinomycetota</taxon>
        <taxon>Actinomycetes</taxon>
        <taxon>Mycobacteriales</taxon>
        <taxon>Gordoniaceae</taxon>
        <taxon>Gordonia</taxon>
    </lineage>
</organism>
<dbReference type="Pfam" id="PF01551">
    <property type="entry name" value="Peptidase_M23"/>
    <property type="match status" value="1"/>
</dbReference>
<dbReference type="eggNOG" id="COG0739">
    <property type="taxonomic scope" value="Bacteria"/>
</dbReference>
<evidence type="ECO:0000256" key="3">
    <source>
        <dbReference type="SAM" id="Phobius"/>
    </source>
</evidence>